<reference evidence="1 2" key="1">
    <citation type="submission" date="2019-01" db="EMBL/GenBank/DDBJ databases">
        <authorList>
            <person name="Sayadi A."/>
        </authorList>
    </citation>
    <scope>NUCLEOTIDE SEQUENCE [LARGE SCALE GENOMIC DNA]</scope>
</reference>
<accession>A0A653BHD4</accession>
<dbReference type="Proteomes" id="UP000410492">
    <property type="component" value="Unassembled WGS sequence"/>
</dbReference>
<dbReference type="EMBL" id="CAACVG010000993">
    <property type="protein sequence ID" value="VEN34819.1"/>
    <property type="molecule type" value="Genomic_DNA"/>
</dbReference>
<gene>
    <name evidence="1" type="ORF">CALMAC_LOCUS892</name>
</gene>
<organism evidence="1 2">
    <name type="scientific">Callosobruchus maculatus</name>
    <name type="common">Southern cowpea weevil</name>
    <name type="synonym">Pulse bruchid</name>
    <dbReference type="NCBI Taxonomy" id="64391"/>
    <lineage>
        <taxon>Eukaryota</taxon>
        <taxon>Metazoa</taxon>
        <taxon>Ecdysozoa</taxon>
        <taxon>Arthropoda</taxon>
        <taxon>Hexapoda</taxon>
        <taxon>Insecta</taxon>
        <taxon>Pterygota</taxon>
        <taxon>Neoptera</taxon>
        <taxon>Endopterygota</taxon>
        <taxon>Coleoptera</taxon>
        <taxon>Polyphaga</taxon>
        <taxon>Cucujiformia</taxon>
        <taxon>Chrysomeloidea</taxon>
        <taxon>Chrysomelidae</taxon>
        <taxon>Bruchinae</taxon>
        <taxon>Bruchini</taxon>
        <taxon>Callosobruchus</taxon>
    </lineage>
</organism>
<name>A0A653BHD4_CALMS</name>
<keyword evidence="2" id="KW-1185">Reference proteome</keyword>
<evidence type="ECO:0000313" key="1">
    <source>
        <dbReference type="EMBL" id="VEN34819.1"/>
    </source>
</evidence>
<evidence type="ECO:0000313" key="2">
    <source>
        <dbReference type="Proteomes" id="UP000410492"/>
    </source>
</evidence>
<sequence>MRAPEYQRLSVIVNILRSSSFVVYTQRRFAHNIAGQASEILHWSVSQARRTQFALIAVTTMDTHRKGETIRGEAREVIARIIEACDEESRNHALKIPLHAKTERAAYYTGVSTTSIKRIRNENHKRNMEDPGSSLATPGAKRPRLTIEDKIDNFDFRVVRRTIEEFYIEKKNCSNMRAAFSSHKREN</sequence>
<dbReference type="AlphaFoldDB" id="A0A653BHD4"/>
<protein>
    <submittedName>
        <fullName evidence="1">Uncharacterized protein</fullName>
    </submittedName>
</protein>
<dbReference type="OrthoDB" id="6769171at2759"/>
<proteinExistence type="predicted"/>